<name>A0ABZ2K2Y2_9BACT</name>
<dbReference type="SUPFAM" id="SSF53383">
    <property type="entry name" value="PLP-dependent transferases"/>
    <property type="match status" value="1"/>
</dbReference>
<dbReference type="Gene3D" id="3.40.640.10">
    <property type="entry name" value="Type I PLP-dependent aspartate aminotransferase-like (Major domain)"/>
    <property type="match status" value="1"/>
</dbReference>
<dbReference type="Proteomes" id="UP001379533">
    <property type="component" value="Chromosome"/>
</dbReference>
<dbReference type="PANTHER" id="PTHR11999">
    <property type="entry name" value="GROUP II PYRIDOXAL-5-PHOSPHATE DECARBOXYLASE"/>
    <property type="match status" value="1"/>
</dbReference>
<dbReference type="EMBL" id="CP089982">
    <property type="protein sequence ID" value="WXA93074.1"/>
    <property type="molecule type" value="Genomic_DNA"/>
</dbReference>
<dbReference type="InterPro" id="IPR015421">
    <property type="entry name" value="PyrdxlP-dep_Trfase_major"/>
</dbReference>
<dbReference type="PRINTS" id="PR00800">
    <property type="entry name" value="YHDCRBOXLASE"/>
</dbReference>
<dbReference type="PANTHER" id="PTHR11999:SF70">
    <property type="entry name" value="MIP05841P"/>
    <property type="match status" value="1"/>
</dbReference>
<evidence type="ECO:0000256" key="6">
    <source>
        <dbReference type="RuleBase" id="RU000382"/>
    </source>
</evidence>
<reference evidence="7 8" key="1">
    <citation type="submission" date="2021-12" db="EMBL/GenBank/DDBJ databases">
        <title>Discovery of the Pendulisporaceae a myxobacterial family with distinct sporulation behavior and unique specialized metabolism.</title>
        <authorList>
            <person name="Garcia R."/>
            <person name="Popoff A."/>
            <person name="Bader C.D."/>
            <person name="Loehr J."/>
            <person name="Walesch S."/>
            <person name="Walt C."/>
            <person name="Boldt J."/>
            <person name="Bunk B."/>
            <person name="Haeckl F.J.F.P.J."/>
            <person name="Gunesch A.P."/>
            <person name="Birkelbach J."/>
            <person name="Nuebel U."/>
            <person name="Pietschmann T."/>
            <person name="Bach T."/>
            <person name="Mueller R."/>
        </authorList>
    </citation>
    <scope>NUCLEOTIDE SEQUENCE [LARGE SCALE GENOMIC DNA]</scope>
    <source>
        <strain evidence="7 8">MSr12523</strain>
    </source>
</reference>
<accession>A0ABZ2K2Y2</accession>
<sequence>MCRWLHVGGMTGERLDEILSAVRDGAQAFLKTVAERPVAAPREALRAVSFPALPDQGWGTTRALDYFRANLEPLLSGSAGPRYLGFVTGGSTPAALAGDWLAAAYDQNVSSDGDSIATGVERHTLAMLRALFGVPDSFEGAFVSGATQANVVALATARQWAYARIGIDVSEAGLTGAPPIAVLAGAPHASIDKAVSILGMGRRCIERISLVEGRAVIDPAALDAHLKARAYAAPCIVSASAGEVNTGDFDDLRAVAEVARRHGAWLHVDGAFGLFAAADPAYAHLVDGLELADSIASDAHKWLNVPYDSGFVFTRHLTDQERVFRAAGAYLGAGPDLLHRTPENSRRFRALPAWMTLMAYGREGYRELVHRCCEHARRLGEHLRASGSFELLADVHLNIVCFAPRSREVRDRDRVLEAIHAGGRAFFTPTLYAGRPAIRAAFSNWSTTADDIAIVARALDEAGAL</sequence>
<dbReference type="InterPro" id="IPR015424">
    <property type="entry name" value="PyrdxlP-dep_Trfase"/>
</dbReference>
<dbReference type="InterPro" id="IPR002129">
    <property type="entry name" value="PyrdxlP-dep_de-COase"/>
</dbReference>
<keyword evidence="3" id="KW-0210">Decarboxylase</keyword>
<comment type="cofactor">
    <cofactor evidence="1 6">
        <name>pyridoxal 5'-phosphate</name>
        <dbReference type="ChEBI" id="CHEBI:597326"/>
    </cofactor>
</comment>
<dbReference type="RefSeq" id="WP_394843673.1">
    <property type="nucleotide sequence ID" value="NZ_CP089982.1"/>
</dbReference>
<evidence type="ECO:0000256" key="5">
    <source>
        <dbReference type="ARBA" id="ARBA00023239"/>
    </source>
</evidence>
<comment type="similarity">
    <text evidence="2 6">Belongs to the group II decarboxylase family.</text>
</comment>
<keyword evidence="5 6" id="KW-0456">Lyase</keyword>
<gene>
    <name evidence="7" type="ORF">LZC95_42320</name>
</gene>
<evidence type="ECO:0000313" key="8">
    <source>
        <dbReference type="Proteomes" id="UP001379533"/>
    </source>
</evidence>
<evidence type="ECO:0000256" key="1">
    <source>
        <dbReference type="ARBA" id="ARBA00001933"/>
    </source>
</evidence>
<evidence type="ECO:0000256" key="2">
    <source>
        <dbReference type="ARBA" id="ARBA00009533"/>
    </source>
</evidence>
<dbReference type="InterPro" id="IPR010977">
    <property type="entry name" value="Aromatic_deC"/>
</dbReference>
<evidence type="ECO:0000313" key="7">
    <source>
        <dbReference type="EMBL" id="WXA93074.1"/>
    </source>
</evidence>
<proteinExistence type="inferred from homology"/>
<keyword evidence="8" id="KW-1185">Reference proteome</keyword>
<dbReference type="Pfam" id="PF00282">
    <property type="entry name" value="Pyridoxal_deC"/>
    <property type="match status" value="1"/>
</dbReference>
<dbReference type="Gene3D" id="3.90.1150.10">
    <property type="entry name" value="Aspartate Aminotransferase, domain 1"/>
    <property type="match status" value="1"/>
</dbReference>
<dbReference type="InterPro" id="IPR015422">
    <property type="entry name" value="PyrdxlP-dep_Trfase_small"/>
</dbReference>
<evidence type="ECO:0000256" key="4">
    <source>
        <dbReference type="ARBA" id="ARBA00022898"/>
    </source>
</evidence>
<protein>
    <submittedName>
        <fullName evidence="7">Pyridoxal-dependent decarboxylase</fullName>
    </submittedName>
</protein>
<evidence type="ECO:0000256" key="3">
    <source>
        <dbReference type="ARBA" id="ARBA00022793"/>
    </source>
</evidence>
<organism evidence="7 8">
    <name type="scientific">Pendulispora brunnea</name>
    <dbReference type="NCBI Taxonomy" id="2905690"/>
    <lineage>
        <taxon>Bacteria</taxon>
        <taxon>Pseudomonadati</taxon>
        <taxon>Myxococcota</taxon>
        <taxon>Myxococcia</taxon>
        <taxon>Myxococcales</taxon>
        <taxon>Sorangiineae</taxon>
        <taxon>Pendulisporaceae</taxon>
        <taxon>Pendulispora</taxon>
    </lineage>
</organism>
<keyword evidence="4 6" id="KW-0663">Pyridoxal phosphate</keyword>